<protein>
    <recommendedName>
        <fullName evidence="6">EKC/KEOPS complex subunit BUD32</fullName>
        <ecNumber evidence="4">2.7.11.1</ecNumber>
    </recommendedName>
    <alternativeName>
        <fullName evidence="8 9">Atypical Serine/threonine protein kinase BUD32</fullName>
    </alternativeName>
    <alternativeName>
        <fullName evidence="5">EKC/KEOPS complex subunit bud32</fullName>
    </alternativeName>
</protein>
<comment type="catalytic activity">
    <reaction evidence="10">
        <text>L-threonyl-[protein] + ATP = O-phospho-L-threonyl-[protein] + ADP + H(+)</text>
        <dbReference type="Rhea" id="RHEA:46608"/>
        <dbReference type="Rhea" id="RHEA-COMP:11060"/>
        <dbReference type="Rhea" id="RHEA-COMP:11605"/>
        <dbReference type="ChEBI" id="CHEBI:15378"/>
        <dbReference type="ChEBI" id="CHEBI:30013"/>
        <dbReference type="ChEBI" id="CHEBI:30616"/>
        <dbReference type="ChEBI" id="CHEBI:61977"/>
        <dbReference type="ChEBI" id="CHEBI:456216"/>
        <dbReference type="EC" id="2.7.11.1"/>
    </reaction>
</comment>
<evidence type="ECO:0000256" key="8">
    <source>
        <dbReference type="ARBA" id="ARBA00030980"/>
    </source>
</evidence>
<name>A0A2B7XQ06_9EURO</name>
<evidence type="ECO:0000256" key="4">
    <source>
        <dbReference type="ARBA" id="ARBA00012513"/>
    </source>
</evidence>
<keyword evidence="14" id="KW-0418">Kinase</keyword>
<evidence type="ECO:0000313" key="14">
    <source>
        <dbReference type="EMBL" id="PGH11050.1"/>
    </source>
</evidence>
<dbReference type="PROSITE" id="PS50011">
    <property type="entry name" value="PROTEIN_KINASE_DOM"/>
    <property type="match status" value="1"/>
</dbReference>
<evidence type="ECO:0000256" key="1">
    <source>
        <dbReference type="ARBA" id="ARBA00003747"/>
    </source>
</evidence>
<dbReference type="PROSITE" id="PS00109">
    <property type="entry name" value="PROTEIN_KINASE_TYR"/>
    <property type="match status" value="1"/>
</dbReference>
<feature type="domain" description="Protein kinase" evidence="13">
    <location>
        <begin position="12"/>
        <end position="313"/>
    </location>
</feature>
<dbReference type="PANTHER" id="PTHR44329">
    <property type="entry name" value="SERINE/THREONINE-PROTEIN KINASE TNNI3K-RELATED"/>
    <property type="match status" value="1"/>
</dbReference>
<evidence type="ECO:0000256" key="9">
    <source>
        <dbReference type="ARBA" id="ARBA00033194"/>
    </source>
</evidence>
<dbReference type="GO" id="GO:0004674">
    <property type="term" value="F:protein serine/threonine kinase activity"/>
    <property type="evidence" value="ECO:0007669"/>
    <property type="project" value="UniProtKB-KW"/>
</dbReference>
<dbReference type="Proteomes" id="UP000223968">
    <property type="component" value="Unassembled WGS sequence"/>
</dbReference>
<evidence type="ECO:0000259" key="13">
    <source>
        <dbReference type="PROSITE" id="PS50011"/>
    </source>
</evidence>
<keyword evidence="7" id="KW-0779">Telomere</keyword>
<dbReference type="EC" id="2.7.11.1" evidence="4"/>
<comment type="subunit">
    <text evidence="3">Component of the EKC/KEOPS complex composed of at least BUD32, CGI121, GON7, KAE1 and PCC1; the whole complex dimerizes.</text>
</comment>
<dbReference type="GO" id="GO:0005524">
    <property type="term" value="F:ATP binding"/>
    <property type="evidence" value="ECO:0007669"/>
    <property type="project" value="InterPro"/>
</dbReference>
<dbReference type="SMART" id="SM00220">
    <property type="entry name" value="S_TKc"/>
    <property type="match status" value="1"/>
</dbReference>
<comment type="subcellular location">
    <subcellularLocation>
        <location evidence="2">Chromosome</location>
        <location evidence="2">Telomere</location>
    </subcellularLocation>
</comment>
<dbReference type="GO" id="GO:0000781">
    <property type="term" value="C:chromosome, telomeric region"/>
    <property type="evidence" value="ECO:0007669"/>
    <property type="project" value="UniProtKB-SubCell"/>
</dbReference>
<dbReference type="OrthoDB" id="1668230at2759"/>
<keyword evidence="14" id="KW-0808">Transferase</keyword>
<dbReference type="STRING" id="1447875.A0A2B7XQ06"/>
<dbReference type="InterPro" id="IPR011009">
    <property type="entry name" value="Kinase-like_dom_sf"/>
</dbReference>
<evidence type="ECO:0000256" key="11">
    <source>
        <dbReference type="ARBA" id="ARBA00048679"/>
    </source>
</evidence>
<gene>
    <name evidence="14" type="ORF">AJ79_05092</name>
</gene>
<dbReference type="Pfam" id="PF00069">
    <property type="entry name" value="Pkinase"/>
    <property type="match status" value="1"/>
</dbReference>
<dbReference type="PANTHER" id="PTHR44329:SF214">
    <property type="entry name" value="PROTEIN KINASE DOMAIN-CONTAINING PROTEIN"/>
    <property type="match status" value="1"/>
</dbReference>
<evidence type="ECO:0000256" key="3">
    <source>
        <dbReference type="ARBA" id="ARBA00011534"/>
    </source>
</evidence>
<dbReference type="InterPro" id="IPR000719">
    <property type="entry name" value="Prot_kinase_dom"/>
</dbReference>
<dbReference type="InterPro" id="IPR008266">
    <property type="entry name" value="Tyr_kinase_AS"/>
</dbReference>
<dbReference type="InterPro" id="IPR051681">
    <property type="entry name" value="Ser/Thr_Kinases-Pseudokinases"/>
</dbReference>
<evidence type="ECO:0000256" key="6">
    <source>
        <dbReference type="ARBA" id="ARBA00019973"/>
    </source>
</evidence>
<keyword evidence="14" id="KW-0723">Serine/threonine-protein kinase</keyword>
<evidence type="ECO:0000256" key="12">
    <source>
        <dbReference type="SAM" id="MobiDB-lite"/>
    </source>
</evidence>
<accession>A0A2B7XQ06</accession>
<keyword evidence="15" id="KW-1185">Reference proteome</keyword>
<dbReference type="Gene3D" id="1.10.510.10">
    <property type="entry name" value="Transferase(Phosphotransferase) domain 1"/>
    <property type="match status" value="1"/>
</dbReference>
<reference evidence="14 15" key="1">
    <citation type="submission" date="2017-10" db="EMBL/GenBank/DDBJ databases">
        <title>Comparative genomics in systemic dimorphic fungi from Ajellomycetaceae.</title>
        <authorList>
            <person name="Munoz J.F."/>
            <person name="Mcewen J.G."/>
            <person name="Clay O.K."/>
            <person name="Cuomo C.A."/>
        </authorList>
    </citation>
    <scope>NUCLEOTIDE SEQUENCE [LARGE SCALE GENOMIC DNA]</scope>
    <source>
        <strain evidence="14 15">UAMH5409</strain>
    </source>
</reference>
<evidence type="ECO:0000256" key="2">
    <source>
        <dbReference type="ARBA" id="ARBA00004574"/>
    </source>
</evidence>
<evidence type="ECO:0000256" key="5">
    <source>
        <dbReference type="ARBA" id="ARBA00013948"/>
    </source>
</evidence>
<dbReference type="EMBL" id="PDNB01000078">
    <property type="protein sequence ID" value="PGH11050.1"/>
    <property type="molecule type" value="Genomic_DNA"/>
</dbReference>
<sequence>MDLTGQVVPFRFTERDMMGSGSVSNVFRMDRYIAVKTPILYHPDDLLSDEQAERSAVSLISIAREKAVYDALNNNPHPHILQTILHTTVPIAIFMPLMLHSLGHWMEIERPSAPSPLRLRWVKEVASAAEHLEAMGLVHGDIRPANVLLASDMHIKLADFDSCVQKGEECEAFTVPFHDAYEEVATHKSEQFAIGSFIYTLFTGHEPELHITGRELLAETLPNTEAILGGEIILKCWKKGYESVAAVAEDIYDLDLDDDGRDGDESETRSVNGSDTHSSRLRVNGHAGPEVMSAERIAELREVCRTWINVRAS</sequence>
<comment type="function">
    <text evidence="1">Component of the EKC/KEOPS complex that is required for the formation of a threonylcarbamoyl group on adenosine at position 37 (t(6)A37) in tRNAs that read codons beginning with adenine. The complex is probably involved in the transfer of the threonylcarbamoyl moiety of threonylcarbamoyl-AMP (TC-AMP) to the N6 group of A37. BUD32 has ATPase activity in the context of the EKC/KEOPS complex and likely plays a supporting role to the catalytic subunit KAE1. The EKC/KEOPS complex also promotes both telomere uncapping and telomere elongation. The complex is required for efficient recruitment of transcriptional coactivators.</text>
</comment>
<organism evidence="14 15">
    <name type="scientific">Helicocarpus griseus UAMH5409</name>
    <dbReference type="NCBI Taxonomy" id="1447875"/>
    <lineage>
        <taxon>Eukaryota</taxon>
        <taxon>Fungi</taxon>
        <taxon>Dikarya</taxon>
        <taxon>Ascomycota</taxon>
        <taxon>Pezizomycotina</taxon>
        <taxon>Eurotiomycetes</taxon>
        <taxon>Eurotiomycetidae</taxon>
        <taxon>Onygenales</taxon>
        <taxon>Ajellomycetaceae</taxon>
        <taxon>Helicocarpus</taxon>
    </lineage>
</organism>
<keyword evidence="7" id="KW-0158">Chromosome</keyword>
<comment type="catalytic activity">
    <reaction evidence="11">
        <text>L-seryl-[protein] + ATP = O-phospho-L-seryl-[protein] + ADP + H(+)</text>
        <dbReference type="Rhea" id="RHEA:17989"/>
        <dbReference type="Rhea" id="RHEA-COMP:9863"/>
        <dbReference type="Rhea" id="RHEA-COMP:11604"/>
        <dbReference type="ChEBI" id="CHEBI:15378"/>
        <dbReference type="ChEBI" id="CHEBI:29999"/>
        <dbReference type="ChEBI" id="CHEBI:30616"/>
        <dbReference type="ChEBI" id="CHEBI:83421"/>
        <dbReference type="ChEBI" id="CHEBI:456216"/>
        <dbReference type="EC" id="2.7.11.1"/>
    </reaction>
</comment>
<dbReference type="AlphaFoldDB" id="A0A2B7XQ06"/>
<dbReference type="SUPFAM" id="SSF56112">
    <property type="entry name" value="Protein kinase-like (PK-like)"/>
    <property type="match status" value="1"/>
</dbReference>
<evidence type="ECO:0000256" key="10">
    <source>
        <dbReference type="ARBA" id="ARBA00047899"/>
    </source>
</evidence>
<feature type="region of interest" description="Disordered" evidence="12">
    <location>
        <begin position="258"/>
        <end position="285"/>
    </location>
</feature>
<proteinExistence type="predicted"/>
<evidence type="ECO:0000256" key="7">
    <source>
        <dbReference type="ARBA" id="ARBA00022895"/>
    </source>
</evidence>
<comment type="caution">
    <text evidence="14">The sequence shown here is derived from an EMBL/GenBank/DDBJ whole genome shotgun (WGS) entry which is preliminary data.</text>
</comment>
<evidence type="ECO:0000313" key="15">
    <source>
        <dbReference type="Proteomes" id="UP000223968"/>
    </source>
</evidence>